<dbReference type="Proteomes" id="UP001381693">
    <property type="component" value="Unassembled WGS sequence"/>
</dbReference>
<feature type="compositionally biased region" description="Polar residues" evidence="3">
    <location>
        <begin position="470"/>
        <end position="487"/>
    </location>
</feature>
<feature type="compositionally biased region" description="Basic and acidic residues" evidence="3">
    <location>
        <begin position="489"/>
        <end position="501"/>
    </location>
</feature>
<accession>A0AAN9AAP2</accession>
<feature type="region of interest" description="Disordered" evidence="3">
    <location>
        <begin position="461"/>
        <end position="527"/>
    </location>
</feature>
<evidence type="ECO:0000256" key="3">
    <source>
        <dbReference type="SAM" id="MobiDB-lite"/>
    </source>
</evidence>
<keyword evidence="2" id="KW-0677">Repeat</keyword>
<dbReference type="AlphaFoldDB" id="A0AAN9AAP2"/>
<evidence type="ECO:0000256" key="2">
    <source>
        <dbReference type="ARBA" id="ARBA00022737"/>
    </source>
</evidence>
<name>A0AAN9AAP2_HALRR</name>
<dbReference type="InterPro" id="IPR036322">
    <property type="entry name" value="WD40_repeat_dom_sf"/>
</dbReference>
<comment type="caution">
    <text evidence="4">The sequence shown here is derived from an EMBL/GenBank/DDBJ whole genome shotgun (WGS) entry which is preliminary data.</text>
</comment>
<protein>
    <submittedName>
        <fullName evidence="4">Uncharacterized protein</fullName>
    </submittedName>
</protein>
<dbReference type="SUPFAM" id="SSF50978">
    <property type="entry name" value="WD40 repeat-like"/>
    <property type="match status" value="1"/>
</dbReference>
<dbReference type="EMBL" id="JAXCGZ010007945">
    <property type="protein sequence ID" value="KAK7078220.1"/>
    <property type="molecule type" value="Genomic_DNA"/>
</dbReference>
<reference evidence="4 5" key="1">
    <citation type="submission" date="2023-11" db="EMBL/GenBank/DDBJ databases">
        <title>Halocaridina rubra genome assembly.</title>
        <authorList>
            <person name="Smith C."/>
        </authorList>
    </citation>
    <scope>NUCLEOTIDE SEQUENCE [LARGE SCALE GENOMIC DNA]</scope>
    <source>
        <strain evidence="4">EP-1</strain>
        <tissue evidence="4">Whole</tissue>
    </source>
</reference>
<feature type="compositionally biased region" description="Basic residues" evidence="3">
    <location>
        <begin position="511"/>
        <end position="522"/>
    </location>
</feature>
<keyword evidence="5" id="KW-1185">Reference proteome</keyword>
<keyword evidence="1" id="KW-0853">WD repeat</keyword>
<evidence type="ECO:0000313" key="5">
    <source>
        <dbReference type="Proteomes" id="UP001381693"/>
    </source>
</evidence>
<proteinExistence type="predicted"/>
<evidence type="ECO:0000256" key="1">
    <source>
        <dbReference type="ARBA" id="ARBA00022574"/>
    </source>
</evidence>
<dbReference type="PANTHER" id="PTHR13720:SF33">
    <property type="entry name" value="HELP DOMAIN-CONTAINING PROTEIN"/>
    <property type="match status" value="1"/>
</dbReference>
<evidence type="ECO:0000313" key="4">
    <source>
        <dbReference type="EMBL" id="KAK7078220.1"/>
    </source>
</evidence>
<dbReference type="PANTHER" id="PTHR13720">
    <property type="entry name" value="WD-40 REPEAT PROTEIN"/>
    <property type="match status" value="1"/>
</dbReference>
<dbReference type="InterPro" id="IPR050630">
    <property type="entry name" value="WD_repeat_EMAP"/>
</dbReference>
<sequence length="705" mass="77130">MQYYSSVFLKYALGVGGGWVVVGVDGEVRVWLGGGGCRPCHQGPVMDLMLLGSHLYTVGGDGWLRMWEAETLEEAAVKAGGMGTTANGWSEEGMTKAWLQLLREVVVHKGPGVPVTILPMIMPNHSAWIVQTNTGVLYSVWEGEWTSRILHQGPSGRVTGVAIAPNQPLLAVTSHHRYLQITQLPQVGCRSPQISAEGLNGAEGKRHIKVPTAIAQAEIPGSPRCVTWAICQVTEEDNLLVVGLEDGSINLYLLHITPKLSNTQLTLVQMERPHELPVVFISASSTQQKESSNHLPVVVTASEDCRIFIFCLVKAGKVTKLEPVGFHQLEAVAERVEVKGAVIIVEMNAGIVLEIPLPTTISSVDNSPSGETSIMSNRISPDSWLLQCHTNRRELWEGSTVVRKQLLEEAAQAYCTEEPHAIVVLTMPSLDGKTMLGVTALGRVVHLHQSQDSYSIRLSRRSSVSLQMSPESPTSKMQKTLRLSSESPAGERKSSTPDLKVDNLALSPGRQSRRFSSRRGSPKRLPSVDEEDIKCVVGCVSRDGSWVTAWIEGNDLLVYCAKGTSFPTPHPKELQLRLVAIRGVVIAESGPSLEQRAQKEARERQKVAMEEKASLLQQKLSKLKWDFKKLSLRGDAIEGGQQLLEDLPLHPTITSSLNNQTTQNMNKVVGGSSGDLERLEVLLGKLRTLFSWNPLVNLLVVTAFE</sequence>
<dbReference type="Gene3D" id="2.130.10.10">
    <property type="entry name" value="YVTN repeat-like/Quinoprotein amine dehydrogenase"/>
    <property type="match status" value="1"/>
</dbReference>
<dbReference type="InterPro" id="IPR015943">
    <property type="entry name" value="WD40/YVTN_repeat-like_dom_sf"/>
</dbReference>
<gene>
    <name evidence="4" type="ORF">SK128_023521</name>
</gene>
<organism evidence="4 5">
    <name type="scientific">Halocaridina rubra</name>
    <name type="common">Hawaiian red shrimp</name>
    <dbReference type="NCBI Taxonomy" id="373956"/>
    <lineage>
        <taxon>Eukaryota</taxon>
        <taxon>Metazoa</taxon>
        <taxon>Ecdysozoa</taxon>
        <taxon>Arthropoda</taxon>
        <taxon>Crustacea</taxon>
        <taxon>Multicrustacea</taxon>
        <taxon>Malacostraca</taxon>
        <taxon>Eumalacostraca</taxon>
        <taxon>Eucarida</taxon>
        <taxon>Decapoda</taxon>
        <taxon>Pleocyemata</taxon>
        <taxon>Caridea</taxon>
        <taxon>Atyoidea</taxon>
        <taxon>Atyidae</taxon>
        <taxon>Halocaridina</taxon>
    </lineage>
</organism>